<evidence type="ECO:0000256" key="2">
    <source>
        <dbReference type="ARBA" id="ARBA00022771"/>
    </source>
</evidence>
<evidence type="ECO:0000256" key="3">
    <source>
        <dbReference type="ARBA" id="ARBA00022833"/>
    </source>
</evidence>
<dbReference type="InterPro" id="IPR000058">
    <property type="entry name" value="Znf_AN1"/>
</dbReference>
<keyword evidence="2 4" id="KW-0863">Zinc-finger</keyword>
<evidence type="ECO:0000256" key="1">
    <source>
        <dbReference type="ARBA" id="ARBA00022723"/>
    </source>
</evidence>
<dbReference type="OMA" id="ECRCGHN"/>
<evidence type="ECO:0000313" key="9">
    <source>
        <dbReference type="Proteomes" id="UP000694545"/>
    </source>
</evidence>
<reference evidence="8" key="1">
    <citation type="submission" date="2025-08" db="UniProtKB">
        <authorList>
            <consortium name="Ensembl"/>
        </authorList>
    </citation>
    <scope>IDENTIFICATION</scope>
</reference>
<dbReference type="InterPro" id="IPR035896">
    <property type="entry name" value="AN1-like_Znf"/>
</dbReference>
<evidence type="ECO:0000259" key="7">
    <source>
        <dbReference type="PROSITE" id="PS51039"/>
    </source>
</evidence>
<feature type="domain" description="AN1-type" evidence="7">
    <location>
        <begin position="570"/>
        <end position="617"/>
    </location>
</feature>
<dbReference type="Proteomes" id="UP000694545">
    <property type="component" value="Unplaced"/>
</dbReference>
<dbReference type="PROSITE" id="PS51039">
    <property type="entry name" value="ZF_AN1"/>
    <property type="match status" value="1"/>
</dbReference>
<keyword evidence="1" id="KW-0479">Metal-binding</keyword>
<evidence type="ECO:0000313" key="8">
    <source>
        <dbReference type="Ensembl" id="ENSVKKP00000006624.1"/>
    </source>
</evidence>
<dbReference type="PROSITE" id="PS50053">
    <property type="entry name" value="UBIQUITIN_2"/>
    <property type="match status" value="1"/>
</dbReference>
<feature type="region of interest" description="Disordered" evidence="5">
    <location>
        <begin position="144"/>
        <end position="170"/>
    </location>
</feature>
<protein>
    <submittedName>
        <fullName evidence="8">Zinc finger AN1-type containing 4</fullName>
    </submittedName>
</protein>
<evidence type="ECO:0000259" key="6">
    <source>
        <dbReference type="PROSITE" id="PS50053"/>
    </source>
</evidence>
<dbReference type="Gene3D" id="4.10.1110.10">
    <property type="entry name" value="AN1-like Zinc finger"/>
    <property type="match status" value="1"/>
</dbReference>
<keyword evidence="9" id="KW-1185">Reference proteome</keyword>
<reference evidence="8" key="2">
    <citation type="submission" date="2025-09" db="UniProtKB">
        <authorList>
            <consortium name="Ensembl"/>
        </authorList>
    </citation>
    <scope>IDENTIFICATION</scope>
</reference>
<dbReference type="GO" id="GO:0008270">
    <property type="term" value="F:zinc ion binding"/>
    <property type="evidence" value="ECO:0007669"/>
    <property type="project" value="UniProtKB-KW"/>
</dbReference>
<dbReference type="InterPro" id="IPR000626">
    <property type="entry name" value="Ubiquitin-like_dom"/>
</dbReference>
<evidence type="ECO:0000256" key="5">
    <source>
        <dbReference type="SAM" id="MobiDB-lite"/>
    </source>
</evidence>
<dbReference type="Pfam" id="PF01428">
    <property type="entry name" value="zf-AN1"/>
    <property type="match status" value="1"/>
</dbReference>
<dbReference type="InterPro" id="IPR053061">
    <property type="entry name" value="AN1-type_zinc_finger"/>
</dbReference>
<evidence type="ECO:0000256" key="4">
    <source>
        <dbReference type="PROSITE-ProRule" id="PRU00449"/>
    </source>
</evidence>
<dbReference type="Ensembl" id="ENSVKKT00000006801.1">
    <property type="protein sequence ID" value="ENSVKKP00000006624.1"/>
    <property type="gene ID" value="ENSVKKG00000004800.1"/>
</dbReference>
<feature type="domain" description="Ubiquitin-like" evidence="6">
    <location>
        <begin position="1"/>
        <end position="29"/>
    </location>
</feature>
<dbReference type="PANTHER" id="PTHR46728">
    <property type="entry name" value="AN1-TYPE ZINC FINGER PROTEIN 4"/>
    <property type="match status" value="1"/>
</dbReference>
<dbReference type="SUPFAM" id="SSF118310">
    <property type="entry name" value="AN1-like Zinc finger"/>
    <property type="match status" value="1"/>
</dbReference>
<dbReference type="PANTHER" id="PTHR46728:SF1">
    <property type="entry name" value="AN1-TYPE ZINC FINGER PROTEIN 4"/>
    <property type="match status" value="1"/>
</dbReference>
<dbReference type="SMART" id="SM00154">
    <property type="entry name" value="ZnF_AN1"/>
    <property type="match status" value="1"/>
</dbReference>
<keyword evidence="3" id="KW-0862">Zinc</keyword>
<name>A0A8D2KTS7_VARKO</name>
<organism evidence="8 9">
    <name type="scientific">Varanus komodoensis</name>
    <name type="common">Komodo dragon</name>
    <dbReference type="NCBI Taxonomy" id="61221"/>
    <lineage>
        <taxon>Eukaryota</taxon>
        <taxon>Metazoa</taxon>
        <taxon>Chordata</taxon>
        <taxon>Craniata</taxon>
        <taxon>Vertebrata</taxon>
        <taxon>Euteleostomi</taxon>
        <taxon>Lepidosauria</taxon>
        <taxon>Squamata</taxon>
        <taxon>Bifurcata</taxon>
        <taxon>Unidentata</taxon>
        <taxon>Episquamata</taxon>
        <taxon>Toxicofera</taxon>
        <taxon>Anguimorpha</taxon>
        <taxon>Paleoanguimorpha</taxon>
        <taxon>Varanoidea</taxon>
        <taxon>Varanidae</taxon>
        <taxon>Varanus</taxon>
    </lineage>
</organism>
<dbReference type="AlphaFoldDB" id="A0A8D2KTS7"/>
<feature type="region of interest" description="Disordered" evidence="5">
    <location>
        <begin position="240"/>
        <end position="259"/>
    </location>
</feature>
<accession>A0A8D2KTS7</accession>
<sequence length="636" mass="68737">VELEDYDCLNDYNISEGCTLKLILAMRGGPINIRRVPVKYPIREITGCMDPSREDIWEKAPSSKQVTFLVYREGDQLNFFRVVDRGDGTLTPLSESFRYIDLYGSDDEDTEASSSGQQIIENFITMNKMKLLKAKMENMNLSKKPRKVVGVKPRPPAGPRPTSGSTAAPRPKFLRALPHIGQRCLPPGTACPAEMPQKALPPLAAAGGKTLFLAREALKGNGAWASAMLPARVGSIELPTSESRTEQEGAALPTDSSALPVPALPQRVGKHAECGALTKESDPSLYLDSANVSLPATEETFLPNTDALALLAEANFSEPCAESCGAGKVNTELQLSEGNEDCATAEQPSKSTLKFLTSARIGASILNSRELSPQKNSRLSPLHCSGQRASCSPHRPQTQAKCFEVGNWRPAASPNILQASEVHSLADSPYSRASRLHGIGIDSPGKRPDIHSKAEAKESTEVAIKASKDPAVSLNSVGLLSSLTRSTNRDGLQNPYGAGRFQASGVALSTNLQHFQEDFRVSSAHKDRPGYFLSSGLGLTGNAVMAGKRMGEQYIQTHLPPVNGSVHTKKKIVKHCFFCGKKTGLATSYECRCGNNFCATHRYAETHICTYDYKSVGRRCLQESNPVVSAPKLPKI</sequence>
<proteinExistence type="predicted"/>